<proteinExistence type="predicted"/>
<evidence type="ECO:0000256" key="1">
    <source>
        <dbReference type="SAM" id="MobiDB-lite"/>
    </source>
</evidence>
<feature type="compositionally biased region" description="Low complexity" evidence="1">
    <location>
        <begin position="110"/>
        <end position="120"/>
    </location>
</feature>
<keyword evidence="3" id="KW-1185">Reference proteome</keyword>
<sequence length="120" mass="12341">MTTTTSARPRPGDALRRTAVVAALRADSPQDPVPATCTPTHAYVVCRELTPTTLGALNPLDALDALNPLNPLEPLRKNLGDVVDLGGSLTRDAPSGGDDLKAPADRARRAALAAAAGARP</sequence>
<name>A0A5N8X857_9ACTN</name>
<dbReference type="RefSeq" id="WP_152870407.1">
    <property type="nucleotide sequence ID" value="NZ_VMNX01000394.1"/>
</dbReference>
<evidence type="ECO:0000313" key="3">
    <source>
        <dbReference type="Proteomes" id="UP000373149"/>
    </source>
</evidence>
<evidence type="ECO:0000313" key="2">
    <source>
        <dbReference type="EMBL" id="MPY55248.1"/>
    </source>
</evidence>
<organism evidence="2 3">
    <name type="scientific">Streptomyces acidicola</name>
    <dbReference type="NCBI Taxonomy" id="2596892"/>
    <lineage>
        <taxon>Bacteria</taxon>
        <taxon>Bacillati</taxon>
        <taxon>Actinomycetota</taxon>
        <taxon>Actinomycetes</taxon>
        <taxon>Kitasatosporales</taxon>
        <taxon>Streptomycetaceae</taxon>
        <taxon>Streptomyces</taxon>
    </lineage>
</organism>
<comment type="caution">
    <text evidence="2">The sequence shown here is derived from an EMBL/GenBank/DDBJ whole genome shotgun (WGS) entry which is preliminary data.</text>
</comment>
<feature type="compositionally biased region" description="Basic and acidic residues" evidence="1">
    <location>
        <begin position="98"/>
        <end position="108"/>
    </location>
</feature>
<dbReference type="EMBL" id="VMNX01000394">
    <property type="protein sequence ID" value="MPY55248.1"/>
    <property type="molecule type" value="Genomic_DNA"/>
</dbReference>
<protein>
    <submittedName>
        <fullName evidence="2">Uncharacterized protein</fullName>
    </submittedName>
</protein>
<gene>
    <name evidence="2" type="ORF">FPZ41_44595</name>
</gene>
<dbReference type="Proteomes" id="UP000373149">
    <property type="component" value="Unassembled WGS sequence"/>
</dbReference>
<dbReference type="AlphaFoldDB" id="A0A5N8X857"/>
<reference evidence="2 3" key="1">
    <citation type="submission" date="2019-09" db="EMBL/GenBank/DDBJ databases">
        <authorList>
            <person name="Duangmal K."/>
            <person name="Teo W.F.A."/>
            <person name="Lipun K."/>
        </authorList>
    </citation>
    <scope>NUCLEOTIDE SEQUENCE [LARGE SCALE GENOMIC DNA]</scope>
    <source>
        <strain evidence="2 3">K1PN6</strain>
    </source>
</reference>
<accession>A0A5N8X857</accession>
<feature type="region of interest" description="Disordered" evidence="1">
    <location>
        <begin position="87"/>
        <end position="120"/>
    </location>
</feature>